<dbReference type="Pfam" id="PF07596">
    <property type="entry name" value="SBP_bac_10"/>
    <property type="match status" value="1"/>
</dbReference>
<evidence type="ECO:0000313" key="4">
    <source>
        <dbReference type="EMBL" id="QDV51257.1"/>
    </source>
</evidence>
<reference evidence="4 5" key="1">
    <citation type="submission" date="2019-03" db="EMBL/GenBank/DDBJ databases">
        <title>Deep-cultivation of Planctomycetes and their phenomic and genomic characterization uncovers novel biology.</title>
        <authorList>
            <person name="Wiegand S."/>
            <person name="Jogler M."/>
            <person name="Boedeker C."/>
            <person name="Pinto D."/>
            <person name="Vollmers J."/>
            <person name="Rivas-Marin E."/>
            <person name="Kohn T."/>
            <person name="Peeters S.H."/>
            <person name="Heuer A."/>
            <person name="Rast P."/>
            <person name="Oberbeckmann S."/>
            <person name="Bunk B."/>
            <person name="Jeske O."/>
            <person name="Meyerdierks A."/>
            <person name="Storesund J.E."/>
            <person name="Kallscheuer N."/>
            <person name="Luecker S."/>
            <person name="Lage O.M."/>
            <person name="Pohl T."/>
            <person name="Merkel B.J."/>
            <person name="Hornburger P."/>
            <person name="Mueller R.-W."/>
            <person name="Bruemmer F."/>
            <person name="Labrenz M."/>
            <person name="Spormann A.M."/>
            <person name="Op den Camp H."/>
            <person name="Overmann J."/>
            <person name="Amann R."/>
            <person name="Jetten M.S.M."/>
            <person name="Mascher T."/>
            <person name="Medema M.H."/>
            <person name="Devos D.P."/>
            <person name="Kaster A.-K."/>
            <person name="Ovreas L."/>
            <person name="Rohde M."/>
            <person name="Galperin M.Y."/>
            <person name="Jogler C."/>
        </authorList>
    </citation>
    <scope>NUCLEOTIDE SEQUENCE [LARGE SCALE GENOMIC DNA]</scope>
    <source>
        <strain evidence="4 5">Enr17</strain>
    </source>
</reference>
<sequence length="332" mass="36222">MTISFQCKKCGKSYKVSDEKAGKKFKCRQCTAPVRIPEADVDDFSDNWEEEEAEYAPAPRRRPRSASKKSKPKQNHKKKSSAGSNQNLLIIGGIIVLLALGGGGYFFFAGRPGRNLVKSITDKADDIINSEGGSGSQKVKVSELDNMKKIGRAFHDYHDSFTRFPPADAHLVDGKPLLSWRVHLLPFLGQAELYKQFNLQAPWDSPQNSALLEKMPDVFQCTGVNQPGYTSIMTFSGEGTPFSGGRGVRLRDIRDGSSNTILCVIAGPDKAVPWTQPVDLPFNSGNPSSVLGQSPNGSFLSVAADGSIRKITSDLPAQTLRNLIQHQDGNPL</sequence>
<feature type="compositionally biased region" description="Acidic residues" evidence="1">
    <location>
        <begin position="41"/>
        <end position="54"/>
    </location>
</feature>
<proteinExistence type="predicted"/>
<evidence type="ECO:0000313" key="5">
    <source>
        <dbReference type="Proteomes" id="UP000318313"/>
    </source>
</evidence>
<dbReference type="PANTHER" id="PTHR30093:SF2">
    <property type="entry name" value="TYPE II SECRETION SYSTEM PROTEIN H"/>
    <property type="match status" value="1"/>
</dbReference>
<dbReference type="AlphaFoldDB" id="A0A518IDW6"/>
<name>A0A518IDW6_9PLAN</name>
<evidence type="ECO:0000256" key="1">
    <source>
        <dbReference type="SAM" id="MobiDB-lite"/>
    </source>
</evidence>
<organism evidence="4 5">
    <name type="scientific">Gimesia fumaroli</name>
    <dbReference type="NCBI Taxonomy" id="2527976"/>
    <lineage>
        <taxon>Bacteria</taxon>
        <taxon>Pseudomonadati</taxon>
        <taxon>Planctomycetota</taxon>
        <taxon>Planctomycetia</taxon>
        <taxon>Planctomycetales</taxon>
        <taxon>Planctomycetaceae</taxon>
        <taxon>Gimesia</taxon>
    </lineage>
</organism>
<keyword evidence="2" id="KW-0812">Transmembrane</keyword>
<feature type="transmembrane region" description="Helical" evidence="2">
    <location>
        <begin position="87"/>
        <end position="108"/>
    </location>
</feature>
<dbReference type="RefSeq" id="WP_145310366.1">
    <property type="nucleotide sequence ID" value="NZ_CP037452.1"/>
</dbReference>
<keyword evidence="2" id="KW-1133">Transmembrane helix</keyword>
<accession>A0A518IDW6</accession>
<dbReference type="OrthoDB" id="285651at2"/>
<dbReference type="Proteomes" id="UP000318313">
    <property type="component" value="Chromosome"/>
</dbReference>
<keyword evidence="2" id="KW-0472">Membrane</keyword>
<protein>
    <recommendedName>
        <fullName evidence="3">DUF1559 domain-containing protein</fullName>
    </recommendedName>
</protein>
<evidence type="ECO:0000256" key="2">
    <source>
        <dbReference type="SAM" id="Phobius"/>
    </source>
</evidence>
<dbReference type="EMBL" id="CP037452">
    <property type="protein sequence ID" value="QDV51257.1"/>
    <property type="molecule type" value="Genomic_DNA"/>
</dbReference>
<gene>
    <name evidence="4" type="ORF">Enr17x_33120</name>
</gene>
<dbReference type="KEGG" id="gfm:Enr17x_33120"/>
<evidence type="ECO:0000259" key="3">
    <source>
        <dbReference type="Pfam" id="PF07596"/>
    </source>
</evidence>
<dbReference type="PANTHER" id="PTHR30093">
    <property type="entry name" value="GENERAL SECRETION PATHWAY PROTEIN G"/>
    <property type="match status" value="1"/>
</dbReference>
<keyword evidence="5" id="KW-1185">Reference proteome</keyword>
<feature type="domain" description="DUF1559" evidence="3">
    <location>
        <begin position="146"/>
        <end position="221"/>
    </location>
</feature>
<feature type="compositionally biased region" description="Basic residues" evidence="1">
    <location>
        <begin position="59"/>
        <end position="80"/>
    </location>
</feature>
<dbReference type="InterPro" id="IPR011453">
    <property type="entry name" value="DUF1559"/>
</dbReference>
<feature type="region of interest" description="Disordered" evidence="1">
    <location>
        <begin position="41"/>
        <end position="82"/>
    </location>
</feature>